<feature type="binding site" evidence="13">
    <location>
        <position position="138"/>
    </location>
    <ligand>
        <name>substrate</name>
    </ligand>
</feature>
<evidence type="ECO:0000256" key="7">
    <source>
        <dbReference type="ARBA" id="ARBA00022777"/>
    </source>
</evidence>
<dbReference type="EMBL" id="VRMG01000005">
    <property type="protein sequence ID" value="TXN31090.1"/>
    <property type="molecule type" value="Genomic_DNA"/>
</dbReference>
<comment type="cofactor">
    <cofactor evidence="13">
        <name>Zn(2+)</name>
        <dbReference type="ChEBI" id="CHEBI:29105"/>
    </cofactor>
    <text evidence="13">Binds 1 divalent metal cation per subunit.</text>
</comment>
<dbReference type="Proteomes" id="UP000321379">
    <property type="component" value="Unassembled WGS sequence"/>
</dbReference>
<evidence type="ECO:0000256" key="9">
    <source>
        <dbReference type="ARBA" id="ARBA00022840"/>
    </source>
</evidence>
<evidence type="ECO:0000256" key="2">
    <source>
        <dbReference type="ARBA" id="ARBA00008420"/>
    </source>
</evidence>
<evidence type="ECO:0000256" key="6">
    <source>
        <dbReference type="ARBA" id="ARBA00022741"/>
    </source>
</evidence>
<keyword evidence="13" id="KW-0479">Metal-binding</keyword>
<dbReference type="AlphaFoldDB" id="A0A5C8UT70"/>
<keyword evidence="6" id="KW-0547">Nucleotide-binding</keyword>
<keyword evidence="7" id="KW-0418">Kinase</keyword>
<keyword evidence="8" id="KW-0378">Hydrolase</keyword>
<comment type="similarity">
    <text evidence="3">Belongs to the SMP-30/CGR1 family.</text>
</comment>
<dbReference type="NCBIfam" id="TIGR01313">
    <property type="entry name" value="therm_gnt_kin"/>
    <property type="match status" value="1"/>
</dbReference>
<dbReference type="InterPro" id="IPR051262">
    <property type="entry name" value="SMP-30/CGR1_Lactonase"/>
</dbReference>
<evidence type="ECO:0000256" key="8">
    <source>
        <dbReference type="ARBA" id="ARBA00022801"/>
    </source>
</evidence>
<dbReference type="Gene3D" id="3.40.50.300">
    <property type="entry name" value="P-loop containing nucleotide triphosphate hydrolases"/>
    <property type="match status" value="1"/>
</dbReference>
<accession>A0A5C8UT70</accession>
<dbReference type="PANTHER" id="PTHR47572:SF4">
    <property type="entry name" value="LACTONASE DRP35"/>
    <property type="match status" value="1"/>
</dbReference>
<evidence type="ECO:0000313" key="15">
    <source>
        <dbReference type="EMBL" id="TXN31090.1"/>
    </source>
</evidence>
<keyword evidence="10" id="KW-0311">Gluconate utilization</keyword>
<sequence>MEAEVGIESLLAPGATLRRLATGAVWSEGPVWIPALGAVRWSDIPGNRILQVHVSSGETSVYRDDVEFTNGRTLDAAGAVIQCSHGRRAVERDVDGVVTTLVDRWNGVRFNSPNDVVVKSDGTIWFTDPPYGITFAREGHPGQTEYGANYVFRFDPASGSVTPVVTDMEEPNGLAFSPDESILYVSDTSVALRAGGNHHLRAYDVIDGRSCADGRVFAVVEPGVSDGFRVDEHGRVWTSSADSVQVFSPGGARLGAIAVPEVVANVCFGGEDGGTLFIAASTSLYAIETTTRDAVRAPLGSLDPMPVNVRKPLVVVMGVSGSGKSTVGNALADELEVPFVDADDLHPAANVAKMEAGHPLTDDDRWPWLARVASTLSAAEGSGMVIACSALKRVYREAILAAEPATRFVFLSGSRGLLAERMSHRPGHFMPVSLLDSQLATLEPLASDEPGVTVSLDSGAAPAELANLAATWLAR</sequence>
<dbReference type="InterPro" id="IPR006001">
    <property type="entry name" value="Therm_gnt_kin"/>
</dbReference>
<organism evidence="15 16">
    <name type="scientific">Lacisediminihabitans profunda</name>
    <dbReference type="NCBI Taxonomy" id="2594790"/>
    <lineage>
        <taxon>Bacteria</taxon>
        <taxon>Bacillati</taxon>
        <taxon>Actinomycetota</taxon>
        <taxon>Actinomycetes</taxon>
        <taxon>Micrococcales</taxon>
        <taxon>Microbacteriaceae</taxon>
        <taxon>Lacisediminihabitans</taxon>
    </lineage>
</organism>
<dbReference type="InterPro" id="IPR027417">
    <property type="entry name" value="P-loop_NTPase"/>
</dbReference>
<dbReference type="CDD" id="cd02021">
    <property type="entry name" value="GntK"/>
    <property type="match status" value="1"/>
</dbReference>
<feature type="domain" description="SMP-30/Gluconolactonase/LRE-like region" evidence="14">
    <location>
        <begin position="26"/>
        <end position="281"/>
    </location>
</feature>
<evidence type="ECO:0000256" key="3">
    <source>
        <dbReference type="ARBA" id="ARBA00008853"/>
    </source>
</evidence>
<dbReference type="GO" id="GO:0046316">
    <property type="term" value="F:gluconokinase activity"/>
    <property type="evidence" value="ECO:0007669"/>
    <property type="project" value="UniProtKB-EC"/>
</dbReference>
<gene>
    <name evidence="15" type="ORF">FVP33_05720</name>
</gene>
<dbReference type="Pfam" id="PF13671">
    <property type="entry name" value="AAA_33"/>
    <property type="match status" value="1"/>
</dbReference>
<dbReference type="GO" id="GO:0046872">
    <property type="term" value="F:metal ion binding"/>
    <property type="evidence" value="ECO:0007669"/>
    <property type="project" value="UniProtKB-KW"/>
</dbReference>
<dbReference type="InterPro" id="IPR005511">
    <property type="entry name" value="SMP-30"/>
</dbReference>
<keyword evidence="5" id="KW-0808">Transferase</keyword>
<evidence type="ECO:0000256" key="1">
    <source>
        <dbReference type="ARBA" id="ARBA00004761"/>
    </source>
</evidence>
<evidence type="ECO:0000256" key="12">
    <source>
        <dbReference type="PIRSR" id="PIRSR605511-1"/>
    </source>
</evidence>
<comment type="caution">
    <text evidence="15">The sequence shown here is derived from an EMBL/GenBank/DDBJ whole genome shotgun (WGS) entry which is preliminary data.</text>
</comment>
<evidence type="ECO:0000313" key="16">
    <source>
        <dbReference type="Proteomes" id="UP000321379"/>
    </source>
</evidence>
<feature type="binding site" evidence="13">
    <location>
        <position position="226"/>
    </location>
    <ligand>
        <name>a divalent metal cation</name>
        <dbReference type="ChEBI" id="CHEBI:60240"/>
    </ligand>
</feature>
<keyword evidence="16" id="KW-1185">Reference proteome</keyword>
<evidence type="ECO:0000256" key="10">
    <source>
        <dbReference type="ARBA" id="ARBA00023064"/>
    </source>
</evidence>
<feature type="binding site" evidence="13">
    <location>
        <position position="172"/>
    </location>
    <ligand>
        <name>a divalent metal cation</name>
        <dbReference type="ChEBI" id="CHEBI:60240"/>
    </ligand>
</feature>
<dbReference type="GO" id="GO:0016787">
    <property type="term" value="F:hydrolase activity"/>
    <property type="evidence" value="ECO:0007669"/>
    <property type="project" value="UniProtKB-KW"/>
</dbReference>
<comment type="catalytic activity">
    <reaction evidence="11">
        <text>D-gluconate + ATP = 6-phospho-D-gluconate + ADP + H(+)</text>
        <dbReference type="Rhea" id="RHEA:19433"/>
        <dbReference type="ChEBI" id="CHEBI:15378"/>
        <dbReference type="ChEBI" id="CHEBI:18391"/>
        <dbReference type="ChEBI" id="CHEBI:30616"/>
        <dbReference type="ChEBI" id="CHEBI:58759"/>
        <dbReference type="ChEBI" id="CHEBI:456216"/>
        <dbReference type="EC" id="2.7.1.12"/>
    </reaction>
</comment>
<evidence type="ECO:0000256" key="4">
    <source>
        <dbReference type="ARBA" id="ARBA00012054"/>
    </source>
</evidence>
<dbReference type="SUPFAM" id="SSF63829">
    <property type="entry name" value="Calcium-dependent phosphotriesterase"/>
    <property type="match status" value="1"/>
</dbReference>
<name>A0A5C8UT70_9MICO</name>
<keyword evidence="13" id="KW-0862">Zinc</keyword>
<evidence type="ECO:0000256" key="13">
    <source>
        <dbReference type="PIRSR" id="PIRSR605511-2"/>
    </source>
</evidence>
<dbReference type="Gene3D" id="2.120.10.30">
    <property type="entry name" value="TolB, C-terminal domain"/>
    <property type="match status" value="1"/>
</dbReference>
<feature type="binding site" evidence="13">
    <location>
        <position position="28"/>
    </location>
    <ligand>
        <name>a divalent metal cation</name>
        <dbReference type="ChEBI" id="CHEBI:60240"/>
    </ligand>
</feature>
<evidence type="ECO:0000256" key="5">
    <source>
        <dbReference type="ARBA" id="ARBA00022679"/>
    </source>
</evidence>
<proteinExistence type="inferred from homology"/>
<dbReference type="RefSeq" id="WP_147782676.1">
    <property type="nucleotide sequence ID" value="NZ_VRMG01000005.1"/>
</dbReference>
<dbReference type="SUPFAM" id="SSF52540">
    <property type="entry name" value="P-loop containing nucleoside triphosphate hydrolases"/>
    <property type="match status" value="1"/>
</dbReference>
<dbReference type="EC" id="2.7.1.12" evidence="4"/>
<reference evidence="15 16" key="1">
    <citation type="submission" date="2019-08" db="EMBL/GenBank/DDBJ databases">
        <title>Bacterial whole genome sequence for Glaciihabitans sp. CHu50b-6-2.</title>
        <authorList>
            <person name="Jin L."/>
        </authorList>
    </citation>
    <scope>NUCLEOTIDE SEQUENCE [LARGE SCALE GENOMIC DNA]</scope>
    <source>
        <strain evidence="15 16">CHu50b-6-2</strain>
    </source>
</reference>
<protein>
    <recommendedName>
        <fullName evidence="4">gluconokinase</fullName>
        <ecNumber evidence="4">2.7.1.12</ecNumber>
    </recommendedName>
</protein>
<feature type="active site" description="Proton donor/acceptor" evidence="12">
    <location>
        <position position="226"/>
    </location>
</feature>
<dbReference type="GO" id="GO:0019521">
    <property type="term" value="P:D-gluconate metabolic process"/>
    <property type="evidence" value="ECO:0007669"/>
    <property type="project" value="UniProtKB-KW"/>
</dbReference>
<comment type="similarity">
    <text evidence="2">Belongs to the gluconokinase GntK/GntV family.</text>
</comment>
<dbReference type="GO" id="GO:0005524">
    <property type="term" value="F:ATP binding"/>
    <property type="evidence" value="ECO:0007669"/>
    <property type="project" value="UniProtKB-KW"/>
</dbReference>
<dbReference type="Pfam" id="PF08450">
    <property type="entry name" value="SGL"/>
    <property type="match status" value="1"/>
</dbReference>
<dbReference type="InterPro" id="IPR011042">
    <property type="entry name" value="6-blade_b-propeller_TolB-like"/>
</dbReference>
<comment type="pathway">
    <text evidence="1">Carbohydrate acid metabolism.</text>
</comment>
<dbReference type="PANTHER" id="PTHR47572">
    <property type="entry name" value="LIPOPROTEIN-RELATED"/>
    <property type="match status" value="1"/>
</dbReference>
<evidence type="ECO:0000256" key="11">
    <source>
        <dbReference type="ARBA" id="ARBA00048090"/>
    </source>
</evidence>
<dbReference type="PRINTS" id="PR01790">
    <property type="entry name" value="SMP30FAMILY"/>
</dbReference>
<dbReference type="FunFam" id="3.40.50.300:FF:000522">
    <property type="entry name" value="Gluconokinase"/>
    <property type="match status" value="1"/>
</dbReference>
<keyword evidence="9" id="KW-0067">ATP-binding</keyword>
<dbReference type="InterPro" id="IPR013658">
    <property type="entry name" value="SGL"/>
</dbReference>
<evidence type="ECO:0000259" key="14">
    <source>
        <dbReference type="Pfam" id="PF08450"/>
    </source>
</evidence>
<feature type="binding site" evidence="13">
    <location>
        <position position="114"/>
    </location>
    <ligand>
        <name>substrate</name>
    </ligand>
</feature>